<keyword evidence="4" id="KW-1185">Reference proteome</keyword>
<proteinExistence type="predicted"/>
<sequence>MVKTTTAKTVSSLETRREGPGAVRARPHPSALVRARPRSSGVVASGSGSTTDCFRGTFFTRPSQPFTCHKRVALTDKRVREQPKTRCSPPPIDKRDPIGVINTFLASWIGVGYLIERGARRDRPRPINVGAVFLAISLYYRPAAALGISTIRLVRAALGGCTKSAAGSRRALNTPSLCSPLTIRSSLRTCIGSSHGTERAFGIVGIRSHPKPMGADVSQSYALSPLCAFYISMINGLMKIGNIRFYAHDSTVDAPYFSTLNHGK</sequence>
<dbReference type="AlphaFoldDB" id="A0A4C1WUD8"/>
<evidence type="ECO:0000256" key="1">
    <source>
        <dbReference type="SAM" id="MobiDB-lite"/>
    </source>
</evidence>
<dbReference type="Proteomes" id="UP000299102">
    <property type="component" value="Unassembled WGS sequence"/>
</dbReference>
<accession>A0A4C1WUD8</accession>
<evidence type="ECO:0000313" key="3">
    <source>
        <dbReference type="EMBL" id="GBP54232.1"/>
    </source>
</evidence>
<keyword evidence="2" id="KW-0812">Transmembrane</keyword>
<name>A0A4C1WUD8_EUMVA</name>
<feature type="compositionally biased region" description="Low complexity" evidence="1">
    <location>
        <begin position="39"/>
        <end position="48"/>
    </location>
</feature>
<feature type="region of interest" description="Disordered" evidence="1">
    <location>
        <begin position="1"/>
        <end position="48"/>
    </location>
</feature>
<keyword evidence="2" id="KW-0472">Membrane</keyword>
<feature type="transmembrane region" description="Helical" evidence="2">
    <location>
        <begin position="127"/>
        <end position="148"/>
    </location>
</feature>
<reference evidence="3 4" key="1">
    <citation type="journal article" date="2019" name="Commun. Biol.">
        <title>The bagworm genome reveals a unique fibroin gene that provides high tensile strength.</title>
        <authorList>
            <person name="Kono N."/>
            <person name="Nakamura H."/>
            <person name="Ohtoshi R."/>
            <person name="Tomita M."/>
            <person name="Numata K."/>
            <person name="Arakawa K."/>
        </authorList>
    </citation>
    <scope>NUCLEOTIDE SEQUENCE [LARGE SCALE GENOMIC DNA]</scope>
</reference>
<dbReference type="EMBL" id="BGZK01000641">
    <property type="protein sequence ID" value="GBP54232.1"/>
    <property type="molecule type" value="Genomic_DNA"/>
</dbReference>
<keyword evidence="2" id="KW-1133">Transmembrane helix</keyword>
<protein>
    <submittedName>
        <fullName evidence="3">Uncharacterized protein</fullName>
    </submittedName>
</protein>
<comment type="caution">
    <text evidence="3">The sequence shown here is derived from an EMBL/GenBank/DDBJ whole genome shotgun (WGS) entry which is preliminary data.</text>
</comment>
<gene>
    <name evidence="3" type="ORF">EVAR_43257_1</name>
</gene>
<feature type="compositionally biased region" description="Polar residues" evidence="1">
    <location>
        <begin position="1"/>
        <end position="13"/>
    </location>
</feature>
<evidence type="ECO:0000256" key="2">
    <source>
        <dbReference type="SAM" id="Phobius"/>
    </source>
</evidence>
<organism evidence="3 4">
    <name type="scientific">Eumeta variegata</name>
    <name type="common">Bagworm moth</name>
    <name type="synonym">Eumeta japonica</name>
    <dbReference type="NCBI Taxonomy" id="151549"/>
    <lineage>
        <taxon>Eukaryota</taxon>
        <taxon>Metazoa</taxon>
        <taxon>Ecdysozoa</taxon>
        <taxon>Arthropoda</taxon>
        <taxon>Hexapoda</taxon>
        <taxon>Insecta</taxon>
        <taxon>Pterygota</taxon>
        <taxon>Neoptera</taxon>
        <taxon>Endopterygota</taxon>
        <taxon>Lepidoptera</taxon>
        <taxon>Glossata</taxon>
        <taxon>Ditrysia</taxon>
        <taxon>Tineoidea</taxon>
        <taxon>Psychidae</taxon>
        <taxon>Oiketicinae</taxon>
        <taxon>Eumeta</taxon>
    </lineage>
</organism>
<evidence type="ECO:0000313" key="4">
    <source>
        <dbReference type="Proteomes" id="UP000299102"/>
    </source>
</evidence>